<dbReference type="Proteomes" id="UP000255231">
    <property type="component" value="Unassembled WGS sequence"/>
</dbReference>
<reference evidence="1 3" key="1">
    <citation type="submission" date="2017-01" db="EMBL/GenBank/DDBJ databases">
        <authorList>
            <person name="Varghese N."/>
            <person name="Submissions S."/>
        </authorList>
    </citation>
    <scope>NUCLEOTIDE SEQUENCE [LARGE SCALE GENOMIC DNA]</scope>
    <source>
        <strain evidence="1 3">ATCC 27950</strain>
    </source>
</reference>
<evidence type="ECO:0000313" key="2">
    <source>
        <dbReference type="EMBL" id="SUX41216.1"/>
    </source>
</evidence>
<proteinExistence type="predicted"/>
<evidence type="ECO:0000313" key="4">
    <source>
        <dbReference type="Proteomes" id="UP000255231"/>
    </source>
</evidence>
<dbReference type="RefSeq" id="WP_076559771.1">
    <property type="nucleotide sequence ID" value="NZ_CP033929.1"/>
</dbReference>
<organism evidence="2 4">
    <name type="scientific">Chryseobacterium indoltheticum</name>
    <dbReference type="NCBI Taxonomy" id="254"/>
    <lineage>
        <taxon>Bacteria</taxon>
        <taxon>Pseudomonadati</taxon>
        <taxon>Bacteroidota</taxon>
        <taxon>Flavobacteriia</taxon>
        <taxon>Flavobacteriales</taxon>
        <taxon>Weeksellaceae</taxon>
        <taxon>Chryseobacterium group</taxon>
        <taxon>Chryseobacterium</taxon>
    </lineage>
</organism>
<accession>A0A381F3U0</accession>
<evidence type="ECO:0000313" key="3">
    <source>
        <dbReference type="Proteomes" id="UP000185725"/>
    </source>
</evidence>
<dbReference type="GeneID" id="303674791"/>
<reference evidence="2 4" key="2">
    <citation type="submission" date="2018-06" db="EMBL/GenBank/DDBJ databases">
        <authorList>
            <consortium name="Pathogen Informatics"/>
            <person name="Doyle S."/>
        </authorList>
    </citation>
    <scope>NUCLEOTIDE SEQUENCE [LARGE SCALE GENOMIC DNA]</scope>
    <source>
        <strain evidence="2 4">NCTC13560</strain>
    </source>
</reference>
<dbReference type="EMBL" id="UFVS01000001">
    <property type="protein sequence ID" value="SUX41216.1"/>
    <property type="molecule type" value="Genomic_DNA"/>
</dbReference>
<dbReference type="KEGG" id="cil:EG358_13850"/>
<evidence type="ECO:0000313" key="1">
    <source>
        <dbReference type="EMBL" id="SIQ35564.1"/>
    </source>
</evidence>
<dbReference type="EMBL" id="FTMF01000004">
    <property type="protein sequence ID" value="SIQ35564.1"/>
    <property type="molecule type" value="Genomic_DNA"/>
</dbReference>
<sequence length="597" mass="69009">MILLNNLSQLQQYNLAYKEQLYFQPIVLPSDICLQGFLPKQIQNNYSIEVHLMSYDGDEFIADLTDSFKVLFAVSNANQNYFNIQLKDFDQIDKENIELFLLKVIVRNNGLLLYSKITEPYRKLKTSKICYGVIDDFAMMIISKAGFIKINSETFQFGQGLQDSGFEIDYNEGNYYLYVDCLDTVQVGYCYKGEDVKIDLPLIATEFLQENGCQLPLIRLSATYNCFDNVKNAYYGDPKTLLNYPGNDQTLIHQNSFYIQGQLQIQPSEIKRNITFLGKPQRTENIEKLSVFGLEVFPDWKMREIESILSGRRIFVDGIEYIYRGAKSFTRDEIQGSNSWIFKTELENAPKVNDFTCIEDCITNCYYFVITSGTKDQDYYREDKSKIGDTYQELIDYFNSLNDIISVTDVDTSTIGCHIVAAIKIDSFGYVPSFIYYKMPLNEYRIFVKFDDCKNPIKLCDGMTNCASLPSGITSTYSTFRGCALLPSLITSSSEIERPYQPFRYTVLEERWNDVNYYDFRRYPDGTVELNFQAMGPEDFYDLIDEYVLRLDTPGVPTTVVNEDYENVSIYIDLEGNLFVTGNTTNNMLTFKLTYKI</sequence>
<keyword evidence="3" id="KW-1185">Reference proteome</keyword>
<dbReference type="Proteomes" id="UP000185725">
    <property type="component" value="Unassembled WGS sequence"/>
</dbReference>
<dbReference type="OrthoDB" id="1454020at2"/>
<dbReference type="AlphaFoldDB" id="A0A381F3U0"/>
<protein>
    <submittedName>
        <fullName evidence="2">Uncharacterized protein</fullName>
    </submittedName>
</protein>
<name>A0A381F3U0_9FLAO</name>
<gene>
    <name evidence="2" type="ORF">NCTC13560_00008</name>
    <name evidence="1" type="ORF">SAMN05421682_104196</name>
</gene>